<protein>
    <recommendedName>
        <fullName evidence="3">Retrotransposon gag protein</fullName>
    </recommendedName>
</protein>
<reference evidence="2" key="1">
    <citation type="submission" date="2020-06" db="EMBL/GenBank/DDBJ databases">
        <authorList>
            <person name="Li T."/>
            <person name="Hu X."/>
            <person name="Zhang T."/>
            <person name="Song X."/>
            <person name="Zhang H."/>
            <person name="Dai N."/>
            <person name="Sheng W."/>
            <person name="Hou X."/>
            <person name="Wei L."/>
        </authorList>
    </citation>
    <scope>NUCLEOTIDE SEQUENCE</scope>
    <source>
        <strain evidence="2">G02</strain>
        <tissue evidence="2">Leaf</tissue>
    </source>
</reference>
<feature type="compositionally biased region" description="Basic and acidic residues" evidence="1">
    <location>
        <begin position="15"/>
        <end position="27"/>
    </location>
</feature>
<dbReference type="EMBL" id="JACGWJ010000020">
    <property type="protein sequence ID" value="KAL0340189.1"/>
    <property type="molecule type" value="Genomic_DNA"/>
</dbReference>
<accession>A0AAW2N9E7</accession>
<proteinExistence type="predicted"/>
<comment type="caution">
    <text evidence="2">The sequence shown here is derived from an EMBL/GenBank/DDBJ whole genome shotgun (WGS) entry which is preliminary data.</text>
</comment>
<name>A0AAW2N9E7_SESRA</name>
<sequence length="186" mass="21567">MELSIANYKTAFPTDDQRKDKKDLKRSEKFTKSNIKESIAIKTTPVKISSNNLKKLEKPKDQHMTNDRHRPTIKELQEKEYPFPNSNVLYIFYELLEKYLIELPESNPDEAGRMDYPKYCKYHRADSHPIENCFVIIVLAKERNIILDIEEIAGMSVANITPAKIMHVLKENKGVKPPSMTMPSTL</sequence>
<reference evidence="2" key="2">
    <citation type="journal article" date="2024" name="Plant">
        <title>Genomic evolution and insights into agronomic trait innovations of Sesamum species.</title>
        <authorList>
            <person name="Miao H."/>
            <person name="Wang L."/>
            <person name="Qu L."/>
            <person name="Liu H."/>
            <person name="Sun Y."/>
            <person name="Le M."/>
            <person name="Wang Q."/>
            <person name="Wei S."/>
            <person name="Zheng Y."/>
            <person name="Lin W."/>
            <person name="Duan Y."/>
            <person name="Cao H."/>
            <person name="Xiong S."/>
            <person name="Wang X."/>
            <person name="Wei L."/>
            <person name="Li C."/>
            <person name="Ma Q."/>
            <person name="Ju M."/>
            <person name="Zhao R."/>
            <person name="Li G."/>
            <person name="Mu C."/>
            <person name="Tian Q."/>
            <person name="Mei H."/>
            <person name="Zhang T."/>
            <person name="Gao T."/>
            <person name="Zhang H."/>
        </authorList>
    </citation>
    <scope>NUCLEOTIDE SEQUENCE</scope>
    <source>
        <strain evidence="2">G02</strain>
    </source>
</reference>
<gene>
    <name evidence="2" type="ORF">Sradi_4535700</name>
</gene>
<organism evidence="2">
    <name type="scientific">Sesamum radiatum</name>
    <name type="common">Black benniseed</name>
    <dbReference type="NCBI Taxonomy" id="300843"/>
    <lineage>
        <taxon>Eukaryota</taxon>
        <taxon>Viridiplantae</taxon>
        <taxon>Streptophyta</taxon>
        <taxon>Embryophyta</taxon>
        <taxon>Tracheophyta</taxon>
        <taxon>Spermatophyta</taxon>
        <taxon>Magnoliopsida</taxon>
        <taxon>eudicotyledons</taxon>
        <taxon>Gunneridae</taxon>
        <taxon>Pentapetalae</taxon>
        <taxon>asterids</taxon>
        <taxon>lamiids</taxon>
        <taxon>Lamiales</taxon>
        <taxon>Pedaliaceae</taxon>
        <taxon>Sesamum</taxon>
    </lineage>
</organism>
<evidence type="ECO:0000256" key="1">
    <source>
        <dbReference type="SAM" id="MobiDB-lite"/>
    </source>
</evidence>
<evidence type="ECO:0008006" key="3">
    <source>
        <dbReference type="Google" id="ProtNLM"/>
    </source>
</evidence>
<evidence type="ECO:0000313" key="2">
    <source>
        <dbReference type="EMBL" id="KAL0340189.1"/>
    </source>
</evidence>
<dbReference type="AlphaFoldDB" id="A0AAW2N9E7"/>
<feature type="region of interest" description="Disordered" evidence="1">
    <location>
        <begin position="1"/>
        <end position="27"/>
    </location>
</feature>